<evidence type="ECO:0000313" key="2">
    <source>
        <dbReference type="EMBL" id="OTP12652.1"/>
    </source>
</evidence>
<reference evidence="3" key="3">
    <citation type="submission" date="2024-03" db="EMBL/GenBank/DDBJ databases">
        <title>The Genome Sequence of Enterococcus sp. DIV0242b.</title>
        <authorList>
            <consortium name="The Broad Institute Genomics Platform"/>
            <consortium name="The Broad Institute Microbial Omics Core"/>
            <consortium name="The Broad Institute Genomic Center for Infectious Diseases"/>
            <person name="Earl A."/>
            <person name="Manson A."/>
            <person name="Gilmore M."/>
            <person name="Schwartman J."/>
            <person name="Shea T."/>
            <person name="Abouelleil A."/>
            <person name="Cao P."/>
            <person name="Chapman S."/>
            <person name="Cusick C."/>
            <person name="Young S."/>
            <person name="Neafsey D."/>
            <person name="Nusbaum C."/>
            <person name="Birren B."/>
        </authorList>
    </citation>
    <scope>NUCLEOTIDE SEQUENCE</scope>
    <source>
        <strain evidence="3">9E7_DIV0242</strain>
    </source>
</reference>
<keyword evidence="1" id="KW-1133">Transmembrane helix</keyword>
<feature type="transmembrane region" description="Helical" evidence="1">
    <location>
        <begin position="55"/>
        <end position="86"/>
    </location>
</feature>
<dbReference type="AlphaFoldDB" id="A0A242K235"/>
<dbReference type="EMBL" id="CP147247">
    <property type="protein sequence ID" value="WYJ89542.1"/>
    <property type="molecule type" value="Genomic_DNA"/>
</dbReference>
<protein>
    <submittedName>
        <fullName evidence="2">Uncharacterized protein</fullName>
    </submittedName>
</protein>
<accession>A0A242K235</accession>
<dbReference type="OrthoDB" id="2183469at2"/>
<keyword evidence="1" id="KW-0472">Membrane</keyword>
<evidence type="ECO:0000256" key="1">
    <source>
        <dbReference type="SAM" id="Phobius"/>
    </source>
</evidence>
<keyword evidence="4" id="KW-1185">Reference proteome</keyword>
<proteinExistence type="predicted"/>
<gene>
    <name evidence="3" type="ORF">A5888_001264</name>
    <name evidence="2" type="ORF">A5888_003230</name>
</gene>
<evidence type="ECO:0000313" key="4">
    <source>
        <dbReference type="Proteomes" id="UP000195141"/>
    </source>
</evidence>
<dbReference type="Proteomes" id="UP000195141">
    <property type="component" value="Chromosome"/>
</dbReference>
<evidence type="ECO:0000313" key="3">
    <source>
        <dbReference type="EMBL" id="WYJ89542.1"/>
    </source>
</evidence>
<dbReference type="RefSeq" id="WP_086350245.1">
    <property type="nucleotide sequence ID" value="NZ_CP147247.1"/>
</dbReference>
<sequence>MNNGLTKFLDYGEGEIITDNFVIKDNLLKFDDFTLQISNVSHLYAGKRILKIPNVLFIIFVISLLIVFVQPIIGLIGMALSGYGIFRIYQNYSNSKMYLQFNLNSGTSYFINFKDEEFLDEVRAMIEAAFNNKHMSSTINVAEQKIINGDHHIVQGDNANINSGTQKDAVINSHNSDSFNTTDDHSSVTVGDIQNSAIHSSSFGNKNTIQTETEIDGSYNWTAIEAALQAVIATIKIDSPVKVASVEALAAAQQRNEKQFEVTVKNNKTEFLSDLFQNTASGVLSQIVCTILGV</sequence>
<organism evidence="2">
    <name type="scientific">Candidatus Enterococcus clewellii</name>
    <dbReference type="NCBI Taxonomy" id="1834193"/>
    <lineage>
        <taxon>Bacteria</taxon>
        <taxon>Bacillati</taxon>
        <taxon>Bacillota</taxon>
        <taxon>Bacilli</taxon>
        <taxon>Lactobacillales</taxon>
        <taxon>Enterococcaceae</taxon>
        <taxon>Enterococcus</taxon>
    </lineage>
</organism>
<reference evidence="2" key="1">
    <citation type="submission" date="2017-05" db="EMBL/GenBank/DDBJ databases">
        <title>The Genome Sequence of Enterococcus sp. 9E7_DIV0242.</title>
        <authorList>
            <consortium name="The Broad Institute Genomics Platform"/>
            <consortium name="The Broad Institute Genomic Center for Infectious Diseases"/>
            <person name="Earl A."/>
            <person name="Manson A."/>
            <person name="Schwartman J."/>
            <person name="Gilmore M."/>
            <person name="Abouelleil A."/>
            <person name="Cao P."/>
            <person name="Chapman S."/>
            <person name="Cusick C."/>
            <person name="Shea T."/>
            <person name="Young S."/>
            <person name="Neafsey D."/>
            <person name="Nusbaum C."/>
            <person name="Birren B."/>
        </authorList>
    </citation>
    <scope>NUCLEOTIDE SEQUENCE [LARGE SCALE GENOMIC DNA]</scope>
    <source>
        <strain evidence="2">9E7_DIV0242</strain>
    </source>
</reference>
<reference evidence="3" key="2">
    <citation type="submission" date="2017-05" db="EMBL/GenBank/DDBJ databases">
        <authorList>
            <consortium name="The Broad Institute Genomics Platform"/>
            <consortium name="The Broad Institute Genomic Center for Infectious Diseases"/>
            <person name="Earl A."/>
            <person name="Manson A."/>
            <person name="Schwartman J."/>
            <person name="Gilmore M."/>
            <person name="Abouelleil A."/>
            <person name="Cao P."/>
            <person name="Chapman S."/>
            <person name="Cusick C."/>
            <person name="Shea T."/>
            <person name="Young S."/>
            <person name="Neafsey D."/>
            <person name="Nusbaum C."/>
            <person name="Birren B."/>
        </authorList>
    </citation>
    <scope>NUCLEOTIDE SEQUENCE</scope>
    <source>
        <strain evidence="3">9E7_DIV0242</strain>
    </source>
</reference>
<keyword evidence="1" id="KW-0812">Transmembrane</keyword>
<dbReference type="EMBL" id="NGMM01000006">
    <property type="protein sequence ID" value="OTP12652.1"/>
    <property type="molecule type" value="Genomic_DNA"/>
</dbReference>
<name>A0A242K235_9ENTE</name>